<dbReference type="EC" id="4.2.1.6" evidence="5"/>
<dbReference type="InterPro" id="IPR029065">
    <property type="entry name" value="Enolase_C-like"/>
</dbReference>
<gene>
    <name evidence="5" type="primary">dgoD</name>
    <name evidence="5" type="ORF">WAE58_11505</name>
</gene>
<sequence>MKIRSYELFQVPPRWLFLKIETDEGIVGWGEPVIEGKAATVKAAVEELMEYLIGKDPMNIEDHWNVMYRAGFYRGGPILMSAIAGIDQALWDIKGKFFNAPVHQLLGGKARDKMKVYSWIGGDRPADVGLAAKKMAEQGFLAVKMNATEELQYVDSYDKIDEAIKRIAAVREAVGPAFGIGIDFHGRVHKPMAKILAKELEQYRPMFIEEPVLPENNEDLREIANHVSIPIATGERMFSKWQFKTLLKEGYVDIIQPDVSHAGGITECKKIISMAEAFDVAAAPHCPLGPIALAACLQVDATCHNAFIQEQSLGIHYNQGSDLLDYLTDKTVFEYENGYVKIPDKPGLGIEINEEHVRKMAAIGHNWRNPVWRHEDGSVAEW</sequence>
<keyword evidence="3 5" id="KW-0456">Lyase</keyword>
<dbReference type="Proteomes" id="UP001378956">
    <property type="component" value="Unassembled WGS sequence"/>
</dbReference>
<dbReference type="SUPFAM" id="SSF54826">
    <property type="entry name" value="Enolase N-terminal domain-like"/>
    <property type="match status" value="1"/>
</dbReference>
<evidence type="ECO:0000256" key="2">
    <source>
        <dbReference type="ARBA" id="ARBA00022842"/>
    </source>
</evidence>
<feature type="domain" description="Mandelate racemase/muconate lactonizing enzyme C-terminal" evidence="4">
    <location>
        <begin position="125"/>
        <end position="230"/>
    </location>
</feature>
<name>A0ABU8NLD2_9SPHI</name>
<dbReference type="CDD" id="cd03325">
    <property type="entry name" value="D-galactonate_dehydratase"/>
    <property type="match status" value="1"/>
</dbReference>
<dbReference type="InterPro" id="IPR034593">
    <property type="entry name" value="DgoD-like"/>
</dbReference>
<dbReference type="InterPro" id="IPR013342">
    <property type="entry name" value="Mandelate_racemase_C"/>
</dbReference>
<keyword evidence="6" id="KW-1185">Reference proteome</keyword>
<dbReference type="InterPro" id="IPR036849">
    <property type="entry name" value="Enolase-like_C_sf"/>
</dbReference>
<keyword evidence="1" id="KW-0479">Metal-binding</keyword>
<evidence type="ECO:0000313" key="6">
    <source>
        <dbReference type="Proteomes" id="UP001378956"/>
    </source>
</evidence>
<dbReference type="RefSeq" id="WP_288878759.1">
    <property type="nucleotide sequence ID" value="NZ_CBFGNQ010000016.1"/>
</dbReference>
<dbReference type="SUPFAM" id="SSF51604">
    <property type="entry name" value="Enolase C-terminal domain-like"/>
    <property type="match status" value="1"/>
</dbReference>
<protein>
    <submittedName>
        <fullName evidence="5">Galactonate dehydratase</fullName>
        <ecNumber evidence="5">4.2.1.6</ecNumber>
    </submittedName>
</protein>
<evidence type="ECO:0000256" key="3">
    <source>
        <dbReference type="ARBA" id="ARBA00023239"/>
    </source>
</evidence>
<keyword evidence="2" id="KW-0460">Magnesium</keyword>
<evidence type="ECO:0000256" key="1">
    <source>
        <dbReference type="ARBA" id="ARBA00022723"/>
    </source>
</evidence>
<dbReference type="PROSITE" id="PS00908">
    <property type="entry name" value="MR_MLE_1"/>
    <property type="match status" value="1"/>
</dbReference>
<organism evidence="5 6">
    <name type="scientific">Pedobacter panaciterrae</name>
    <dbReference type="NCBI Taxonomy" id="363849"/>
    <lineage>
        <taxon>Bacteria</taxon>
        <taxon>Pseudomonadati</taxon>
        <taxon>Bacteroidota</taxon>
        <taxon>Sphingobacteriia</taxon>
        <taxon>Sphingobacteriales</taxon>
        <taxon>Sphingobacteriaceae</taxon>
        <taxon>Pedobacter</taxon>
    </lineage>
</organism>
<comment type="caution">
    <text evidence="5">The sequence shown here is derived from an EMBL/GenBank/DDBJ whole genome shotgun (WGS) entry which is preliminary data.</text>
</comment>
<dbReference type="Gene3D" id="3.30.390.10">
    <property type="entry name" value="Enolase-like, N-terminal domain"/>
    <property type="match status" value="1"/>
</dbReference>
<accession>A0ABU8NLD2</accession>
<dbReference type="SFLD" id="SFLDF00003">
    <property type="entry name" value="D-galactonate_dehydratase"/>
    <property type="match status" value="1"/>
</dbReference>
<dbReference type="Pfam" id="PF02746">
    <property type="entry name" value="MR_MLE_N"/>
    <property type="match status" value="1"/>
</dbReference>
<dbReference type="SFLD" id="SFLDS00001">
    <property type="entry name" value="Enolase"/>
    <property type="match status" value="1"/>
</dbReference>
<evidence type="ECO:0000313" key="5">
    <source>
        <dbReference type="EMBL" id="MEJ2903057.1"/>
    </source>
</evidence>
<dbReference type="InterPro" id="IPR018110">
    <property type="entry name" value="Mandel_Rmase/mucon_lact_enz_CS"/>
</dbReference>
<dbReference type="PROSITE" id="PS00909">
    <property type="entry name" value="MR_MLE_2"/>
    <property type="match status" value="1"/>
</dbReference>
<dbReference type="SMART" id="SM00922">
    <property type="entry name" value="MR_MLE"/>
    <property type="match status" value="1"/>
</dbReference>
<dbReference type="PANTHER" id="PTHR48080">
    <property type="entry name" value="D-GALACTONATE DEHYDRATASE-RELATED"/>
    <property type="match status" value="1"/>
</dbReference>
<dbReference type="NCBIfam" id="NF010624">
    <property type="entry name" value="PRK14017.1"/>
    <property type="match status" value="1"/>
</dbReference>
<reference evidence="5 6" key="1">
    <citation type="submission" date="2024-03" db="EMBL/GenBank/DDBJ databases">
        <title>Sequence of Lycoming College Course Isolates.</title>
        <authorList>
            <person name="Plotts O."/>
            <person name="Newman J."/>
        </authorList>
    </citation>
    <scope>NUCLEOTIDE SEQUENCE [LARGE SCALE GENOMIC DNA]</scope>
    <source>
        <strain evidence="5 6">CJB-3</strain>
    </source>
</reference>
<dbReference type="PANTHER" id="PTHR48080:SF2">
    <property type="entry name" value="D-GALACTONATE DEHYDRATASE"/>
    <property type="match status" value="1"/>
</dbReference>
<dbReference type="InterPro" id="IPR013341">
    <property type="entry name" value="Mandelate_racemase_N_dom"/>
</dbReference>
<dbReference type="EMBL" id="JBBEUB010000003">
    <property type="protein sequence ID" value="MEJ2903057.1"/>
    <property type="molecule type" value="Genomic_DNA"/>
</dbReference>
<dbReference type="InterPro" id="IPR023592">
    <property type="entry name" value="Galactonate_deHydtase"/>
</dbReference>
<dbReference type="InterPro" id="IPR029017">
    <property type="entry name" value="Enolase-like_N"/>
</dbReference>
<dbReference type="Gene3D" id="3.20.20.120">
    <property type="entry name" value="Enolase-like C-terminal domain"/>
    <property type="match status" value="1"/>
</dbReference>
<proteinExistence type="predicted"/>
<dbReference type="Pfam" id="PF13378">
    <property type="entry name" value="MR_MLE_C"/>
    <property type="match status" value="1"/>
</dbReference>
<evidence type="ECO:0000259" key="4">
    <source>
        <dbReference type="SMART" id="SM00922"/>
    </source>
</evidence>
<dbReference type="GO" id="GO:0008869">
    <property type="term" value="F:galactonate dehydratase activity"/>
    <property type="evidence" value="ECO:0007669"/>
    <property type="project" value="UniProtKB-EC"/>
</dbReference>
<dbReference type="SFLD" id="SFLDG00179">
    <property type="entry name" value="mandelate_racemase"/>
    <property type="match status" value="1"/>
</dbReference>